<evidence type="ECO:0000256" key="2">
    <source>
        <dbReference type="ARBA" id="ARBA00008789"/>
    </source>
</evidence>
<evidence type="ECO:0000256" key="5">
    <source>
        <dbReference type="ARBA" id="ARBA00022989"/>
    </source>
</evidence>
<feature type="transmembrane region" description="Helical" evidence="7">
    <location>
        <begin position="281"/>
        <end position="302"/>
    </location>
</feature>
<reference evidence="8" key="2">
    <citation type="submission" date="2007-04" db="EMBL/GenBank/DDBJ databases">
        <title>The genome of the human body louse.</title>
        <authorList>
            <consortium name="The Human Body Louse Genome Consortium"/>
            <person name="Kirkness E."/>
            <person name="Walenz B."/>
            <person name="Hass B."/>
            <person name="Bruggner R."/>
            <person name="Strausberg R."/>
        </authorList>
    </citation>
    <scope>NUCLEOTIDE SEQUENCE</scope>
    <source>
        <strain evidence="8">USDA</strain>
    </source>
</reference>
<dbReference type="InParanoid" id="E0VIB8"/>
<keyword evidence="4 7" id="KW-0812">Transmembrane</keyword>
<dbReference type="VEuPathDB" id="VectorBase:PHUM225050"/>
<dbReference type="EnsemblMetazoa" id="PHUM225050-RA">
    <property type="protein sequence ID" value="PHUM225050-PA"/>
    <property type="gene ID" value="PHUM225050"/>
</dbReference>
<dbReference type="Proteomes" id="UP000009046">
    <property type="component" value="Unassembled WGS sequence"/>
</dbReference>
<evidence type="ECO:0000313" key="10">
    <source>
        <dbReference type="Proteomes" id="UP000009046"/>
    </source>
</evidence>
<dbReference type="GO" id="GO:0005886">
    <property type="term" value="C:plasma membrane"/>
    <property type="evidence" value="ECO:0007669"/>
    <property type="project" value="UniProtKB-SubCell"/>
</dbReference>
<dbReference type="EMBL" id="DS235191">
    <property type="protein sequence ID" value="EEB13124.1"/>
    <property type="molecule type" value="Genomic_DNA"/>
</dbReference>
<proteinExistence type="inferred from homology"/>
<feature type="transmembrane region" description="Helical" evidence="7">
    <location>
        <begin position="226"/>
        <end position="245"/>
    </location>
</feature>
<dbReference type="eggNOG" id="KOG4790">
    <property type="taxonomic scope" value="Eukaryota"/>
</dbReference>
<dbReference type="KEGG" id="phu:Phum_PHUM225050"/>
<dbReference type="PANTHER" id="PTHR16024:SF28">
    <property type="entry name" value="XK-RELATED PROTEIN"/>
    <property type="match status" value="1"/>
</dbReference>
<dbReference type="EMBL" id="AAZO01002612">
    <property type="status" value="NOT_ANNOTATED_CDS"/>
    <property type="molecule type" value="Genomic_DNA"/>
</dbReference>
<dbReference type="HOGENOM" id="CLU_411218_0_0_1"/>
<dbReference type="CTD" id="8237893"/>
<dbReference type="PANTHER" id="PTHR16024">
    <property type="entry name" value="XK-RELATED PROTEIN"/>
    <property type="match status" value="1"/>
</dbReference>
<evidence type="ECO:0000313" key="9">
    <source>
        <dbReference type="EnsemblMetazoa" id="PHUM225050-PA"/>
    </source>
</evidence>
<dbReference type="OrthoDB" id="6356248at2759"/>
<evidence type="ECO:0000256" key="4">
    <source>
        <dbReference type="ARBA" id="ARBA00022692"/>
    </source>
</evidence>
<dbReference type="Pfam" id="PF09815">
    <property type="entry name" value="XK-related"/>
    <property type="match status" value="1"/>
</dbReference>
<feature type="transmembrane region" description="Helical" evidence="7">
    <location>
        <begin position="84"/>
        <end position="103"/>
    </location>
</feature>
<evidence type="ECO:0000256" key="1">
    <source>
        <dbReference type="ARBA" id="ARBA00004651"/>
    </source>
</evidence>
<evidence type="ECO:0000256" key="7">
    <source>
        <dbReference type="RuleBase" id="RU910716"/>
    </source>
</evidence>
<sequence length="668" mass="77585">MFSHWSKNHNGRMRIRLLIGYYENPLHFKSVNRMPTDLILVVFYFNQGYLTWAIVTLVFIFVPSIIVNFFSLRWHLNDNSSNKYILILHILLLGLFQRHVWIIKAGINAYKSKNNSNILNVYLEQSDLCMLHLFESFLESSPQLVLQVYLIANLNEWKNWTAVSAIASLFSLAWALAMYTKTQRQARQIKNSSTWKGLLLQGIWRTGTLAARITAIVLGAYYFGNYIFLLLTIHWIAMTIWIFCQKTDFCESFWEEKIYNMVVGVIYCFCFFNLQEGRSRWRLFAFYLITVTENVACLILFLTFGNNSSYKLSMFGVIGIIGGTLIGTASMLFYYKFNHPSGRITCISKHRTPQQEKNFFKLPTTLWSLKQMHSEIRNTVSFNKQTNLKNSFDPVSPTSDSIIITEENEESIDSQFKIFKDFDKKIDNQVSKEEKNWESSPVKNPEKQFLNKRKPICSESDLAKLSEFAHSPRTYSESTLNYNVHTQDRLLSPLYYENLSTIQKAEEIESYQSDNDSSFLKKSQFSEMNSNVMSNDSSKICSFDSKLDDIFKKCSIDTLTITYPLSSVKSSNDDYENVNDNLQKTPEKKYKNDRVSALVATIDEIRYNTPPSSKSQTVTNPKNLNNSTIYIEMPITRSDFDDHRDMSFTRDIQSSNNDMKKMNLKGHN</sequence>
<dbReference type="AlphaFoldDB" id="E0VIB8"/>
<comment type="subcellular location">
    <subcellularLocation>
        <location evidence="1">Cell membrane</location>
        <topology evidence="1">Multi-pass membrane protein</topology>
    </subcellularLocation>
    <subcellularLocation>
        <location evidence="7">Membrane</location>
        <topology evidence="7">Multi-pass membrane protein</topology>
    </subcellularLocation>
</comment>
<keyword evidence="6 7" id="KW-0472">Membrane</keyword>
<feature type="transmembrane region" description="Helical" evidence="7">
    <location>
        <begin position="49"/>
        <end position="72"/>
    </location>
</feature>
<reference evidence="9" key="3">
    <citation type="submission" date="2021-02" db="UniProtKB">
        <authorList>
            <consortium name="EnsemblMetazoa"/>
        </authorList>
    </citation>
    <scope>IDENTIFICATION</scope>
    <source>
        <strain evidence="9">USDA</strain>
    </source>
</reference>
<reference evidence="8" key="1">
    <citation type="submission" date="2007-04" db="EMBL/GenBank/DDBJ databases">
        <title>Annotation of Pediculus humanus corporis strain USDA.</title>
        <authorList>
            <person name="Kirkness E."/>
            <person name="Hannick L."/>
            <person name="Hass B."/>
            <person name="Bruggner R."/>
            <person name="Lawson D."/>
            <person name="Bidwell S."/>
            <person name="Joardar V."/>
            <person name="Caler E."/>
            <person name="Walenz B."/>
            <person name="Inman J."/>
            <person name="Schobel S."/>
            <person name="Galinsky K."/>
            <person name="Amedeo P."/>
            <person name="Strausberg R."/>
        </authorList>
    </citation>
    <scope>NUCLEOTIDE SEQUENCE</scope>
    <source>
        <strain evidence="8">USDA</strain>
    </source>
</reference>
<dbReference type="InterPro" id="IPR050895">
    <property type="entry name" value="XK-related_scramblase"/>
</dbReference>
<keyword evidence="10" id="KW-1185">Reference proteome</keyword>
<comment type="similarity">
    <text evidence="2 7">Belongs to the XK family.</text>
</comment>
<evidence type="ECO:0000256" key="3">
    <source>
        <dbReference type="ARBA" id="ARBA00022475"/>
    </source>
</evidence>
<evidence type="ECO:0000313" key="8">
    <source>
        <dbReference type="EMBL" id="EEB13124.1"/>
    </source>
</evidence>
<keyword evidence="5 7" id="KW-1133">Transmembrane helix</keyword>
<keyword evidence="3" id="KW-1003">Cell membrane</keyword>
<feature type="transmembrane region" description="Helical" evidence="7">
    <location>
        <begin position="257"/>
        <end position="275"/>
    </location>
</feature>
<name>E0VIB8_PEDHC</name>
<organism>
    <name type="scientific">Pediculus humanus subsp. corporis</name>
    <name type="common">Body louse</name>
    <dbReference type="NCBI Taxonomy" id="121224"/>
    <lineage>
        <taxon>Eukaryota</taxon>
        <taxon>Metazoa</taxon>
        <taxon>Ecdysozoa</taxon>
        <taxon>Arthropoda</taxon>
        <taxon>Hexapoda</taxon>
        <taxon>Insecta</taxon>
        <taxon>Pterygota</taxon>
        <taxon>Neoptera</taxon>
        <taxon>Paraneoptera</taxon>
        <taxon>Psocodea</taxon>
        <taxon>Troctomorpha</taxon>
        <taxon>Phthiraptera</taxon>
        <taxon>Anoplura</taxon>
        <taxon>Pediculidae</taxon>
        <taxon>Pediculus</taxon>
    </lineage>
</organism>
<feature type="transmembrane region" description="Helical" evidence="7">
    <location>
        <begin position="160"/>
        <end position="177"/>
    </location>
</feature>
<gene>
    <name evidence="9" type="primary">8237893</name>
    <name evidence="8" type="ORF">Phum_PHUM225050</name>
</gene>
<protein>
    <recommendedName>
        <fullName evidence="7">XK-related protein</fullName>
    </recommendedName>
</protein>
<dbReference type="RefSeq" id="XP_002425862.1">
    <property type="nucleotide sequence ID" value="XM_002425817.1"/>
</dbReference>
<dbReference type="GeneID" id="8237893"/>
<evidence type="ECO:0000256" key="6">
    <source>
        <dbReference type="ARBA" id="ARBA00023136"/>
    </source>
</evidence>
<accession>E0VIB8</accession>
<feature type="transmembrane region" description="Helical" evidence="7">
    <location>
        <begin position="314"/>
        <end position="335"/>
    </location>
</feature>
<dbReference type="InterPro" id="IPR018629">
    <property type="entry name" value="XK-rel"/>
</dbReference>